<evidence type="ECO:0000313" key="3">
    <source>
        <dbReference type="Proteomes" id="UP001373714"/>
    </source>
</evidence>
<feature type="compositionally biased region" description="Basic residues" evidence="1">
    <location>
        <begin position="1"/>
        <end position="13"/>
    </location>
</feature>
<accession>A0AAV9U3D0</accession>
<sequence length="505" mass="56020">MAPKRVKSSSRRASKGDAENKGSRLAGTHPPKKDGKAIDSNVGNEVCAVDPLKVVRVIVQVISLEDVNAIIRDMSSATTIPTKLWPTAIRQWNLGYPFFKNLLKELESAGIQVSAIFIPNDSCTADLASAPSAWCLCTTSIQADSYLCCTLRSAIPVVCISNPSFEMRMGSVADYEGEIEKENLAGNARIIDEAIKLNMLMTRNPFHSLKDWGQVQQLDSEEALSEEEQYCIDSCLTSQVLVAIKKAWARRSNEPTVPGAMGNSLLGLLQKFAGSKEKLTAGQFKSQPAVSSVPESFLDPDNVKPGVDLESRIMYCFQLVLSRLYYEEVENESWGLPELVDPMDLIVHRLSNSKEPKIEDEGELKRLRMRFLENQRFGKIWLNLIRGYGSYAKPPAAAKCKLGFGAFILFDIDESSSSGITFEDIHDGLQTTDPSKIYNKLREEIRDFEAALPTLENITLSLAGFALAGWWEGVDCPLFHKSSNEILQEVGNRNNVARLIIPRFS</sequence>
<reference evidence="2 3" key="1">
    <citation type="submission" date="2019-10" db="EMBL/GenBank/DDBJ databases">
        <authorList>
            <person name="Palmer J.M."/>
        </authorList>
    </citation>
    <scope>NUCLEOTIDE SEQUENCE [LARGE SCALE GENOMIC DNA]</scope>
    <source>
        <strain evidence="2 3">TWF730</strain>
    </source>
</reference>
<organism evidence="2 3">
    <name type="scientific">Orbilia blumenaviensis</name>
    <dbReference type="NCBI Taxonomy" id="1796055"/>
    <lineage>
        <taxon>Eukaryota</taxon>
        <taxon>Fungi</taxon>
        <taxon>Dikarya</taxon>
        <taxon>Ascomycota</taxon>
        <taxon>Pezizomycotina</taxon>
        <taxon>Orbiliomycetes</taxon>
        <taxon>Orbiliales</taxon>
        <taxon>Orbiliaceae</taxon>
        <taxon>Orbilia</taxon>
    </lineage>
</organism>
<dbReference type="EMBL" id="JAVHNS010000015">
    <property type="protein sequence ID" value="KAK6334567.1"/>
    <property type="molecule type" value="Genomic_DNA"/>
</dbReference>
<dbReference type="AlphaFoldDB" id="A0AAV9U3D0"/>
<comment type="caution">
    <text evidence="2">The sequence shown here is derived from an EMBL/GenBank/DDBJ whole genome shotgun (WGS) entry which is preliminary data.</text>
</comment>
<feature type="region of interest" description="Disordered" evidence="1">
    <location>
        <begin position="1"/>
        <end position="39"/>
    </location>
</feature>
<evidence type="ECO:0000313" key="2">
    <source>
        <dbReference type="EMBL" id="KAK6334567.1"/>
    </source>
</evidence>
<proteinExistence type="predicted"/>
<keyword evidence="3" id="KW-1185">Reference proteome</keyword>
<protein>
    <submittedName>
        <fullName evidence="2">Uncharacterized protein</fullName>
    </submittedName>
</protein>
<evidence type="ECO:0000256" key="1">
    <source>
        <dbReference type="SAM" id="MobiDB-lite"/>
    </source>
</evidence>
<dbReference type="Proteomes" id="UP001373714">
    <property type="component" value="Unassembled WGS sequence"/>
</dbReference>
<name>A0AAV9U3D0_9PEZI</name>
<gene>
    <name evidence="2" type="ORF">TWF730_003781</name>
</gene>